<feature type="binding site" evidence="2">
    <location>
        <position position="44"/>
    </location>
    <ligand>
        <name>3'-phosphoadenylyl sulfate</name>
        <dbReference type="ChEBI" id="CHEBI:58339"/>
    </ligand>
</feature>
<dbReference type="InterPro" id="IPR037359">
    <property type="entry name" value="NST/OST"/>
</dbReference>
<dbReference type="AlphaFoldDB" id="A0A150GAU4"/>
<organism evidence="3 4">
    <name type="scientific">Gonium pectorale</name>
    <name type="common">Green alga</name>
    <dbReference type="NCBI Taxonomy" id="33097"/>
    <lineage>
        <taxon>Eukaryota</taxon>
        <taxon>Viridiplantae</taxon>
        <taxon>Chlorophyta</taxon>
        <taxon>core chlorophytes</taxon>
        <taxon>Chlorophyceae</taxon>
        <taxon>CS clade</taxon>
        <taxon>Chlamydomonadales</taxon>
        <taxon>Volvocaceae</taxon>
        <taxon>Gonium</taxon>
    </lineage>
</organism>
<dbReference type="SUPFAM" id="SSF52540">
    <property type="entry name" value="P-loop containing nucleoside triphosphate hydrolases"/>
    <property type="match status" value="1"/>
</dbReference>
<dbReference type="Gene3D" id="3.40.50.300">
    <property type="entry name" value="P-loop containing nucleotide triphosphate hydrolases"/>
    <property type="match status" value="1"/>
</dbReference>
<proteinExistence type="predicted"/>
<evidence type="ECO:0000313" key="3">
    <source>
        <dbReference type="EMBL" id="KXZ46938.1"/>
    </source>
</evidence>
<accession>A0A150GAU4</accession>
<keyword evidence="1" id="KW-0808">Transferase</keyword>
<evidence type="ECO:0000256" key="2">
    <source>
        <dbReference type="PIRSR" id="PIRSR637359-2"/>
    </source>
</evidence>
<evidence type="ECO:0008006" key="5">
    <source>
        <dbReference type="Google" id="ProtNLM"/>
    </source>
</evidence>
<comment type="caution">
    <text evidence="3">The sequence shown here is derived from an EMBL/GenBank/DDBJ whole genome shotgun (WGS) entry which is preliminary data.</text>
</comment>
<dbReference type="OrthoDB" id="530160at2759"/>
<evidence type="ECO:0000256" key="1">
    <source>
        <dbReference type="ARBA" id="ARBA00022679"/>
    </source>
</evidence>
<evidence type="ECO:0000313" key="4">
    <source>
        <dbReference type="Proteomes" id="UP000075714"/>
    </source>
</evidence>
<protein>
    <recommendedName>
        <fullName evidence="5">Sulfotransferase</fullName>
    </recommendedName>
</protein>
<dbReference type="PANTHER" id="PTHR10605">
    <property type="entry name" value="HEPARAN SULFATE SULFOTRANSFERASE"/>
    <property type="match status" value="1"/>
</dbReference>
<dbReference type="Proteomes" id="UP000075714">
    <property type="component" value="Unassembled WGS sequence"/>
</dbReference>
<name>A0A150GAU4_GONPE</name>
<dbReference type="EMBL" id="LSYV01000040">
    <property type="protein sequence ID" value="KXZ46938.1"/>
    <property type="molecule type" value="Genomic_DNA"/>
</dbReference>
<gene>
    <name evidence="3" type="ORF">GPECTOR_39g432</name>
</gene>
<keyword evidence="4" id="KW-1185">Reference proteome</keyword>
<dbReference type="PANTHER" id="PTHR10605:SF72">
    <property type="entry name" value="HEPARAN SULFATE 3-O SULFOTRANSFERASE-B, ISOFORM A"/>
    <property type="match status" value="1"/>
</dbReference>
<dbReference type="InterPro" id="IPR027417">
    <property type="entry name" value="P-loop_NTPase"/>
</dbReference>
<dbReference type="GO" id="GO:0008467">
    <property type="term" value="F:[heparan sulfate]-glucosamine 3-sulfotransferase activity"/>
    <property type="evidence" value="ECO:0007669"/>
    <property type="project" value="TreeGrafter"/>
</dbReference>
<feature type="binding site" evidence="2">
    <location>
        <position position="36"/>
    </location>
    <ligand>
        <name>3'-phosphoadenylyl sulfate</name>
        <dbReference type="ChEBI" id="CHEBI:58339"/>
    </ligand>
</feature>
<sequence length="279" mass="30656">MRTYTIDATPTYYYSAGVPLIFKEFSPDSKVVMMMREPVERLESLYNHWVLQDPNWPSNSADALTDEFLAHMRSNAAADAALRKLKACGSEVLCTAAGWRDPALQALLAHPQYKLYISGLYGYALAGWRAHYFQSDRVMLIDSHTYFRNRTVVMEKVVDFLYGRSLSVVERIWAQQAPPRNAKARPGISLRQASAASKAAAPAATTAAVATAAATASTAAPAPGPSWKLSAAKRDELAKWYAEHLTDGMQEMLRGVGQEGGWVVGFESAPWPWAPPASK</sequence>
<reference evidence="4" key="1">
    <citation type="journal article" date="2016" name="Nat. Commun.">
        <title>The Gonium pectorale genome demonstrates co-option of cell cycle regulation during the evolution of multicellularity.</title>
        <authorList>
            <person name="Hanschen E.R."/>
            <person name="Marriage T.N."/>
            <person name="Ferris P.J."/>
            <person name="Hamaji T."/>
            <person name="Toyoda A."/>
            <person name="Fujiyama A."/>
            <person name="Neme R."/>
            <person name="Noguchi H."/>
            <person name="Minakuchi Y."/>
            <person name="Suzuki M."/>
            <person name="Kawai-Toyooka H."/>
            <person name="Smith D.R."/>
            <person name="Sparks H."/>
            <person name="Anderson J."/>
            <person name="Bakaric R."/>
            <person name="Luria V."/>
            <person name="Karger A."/>
            <person name="Kirschner M.W."/>
            <person name="Durand P.M."/>
            <person name="Michod R.E."/>
            <person name="Nozaki H."/>
            <person name="Olson B.J."/>
        </authorList>
    </citation>
    <scope>NUCLEOTIDE SEQUENCE [LARGE SCALE GENOMIC DNA]</scope>
    <source>
        <strain evidence="4">NIES-2863</strain>
    </source>
</reference>